<evidence type="ECO:0000259" key="1">
    <source>
        <dbReference type="Pfam" id="PF01738"/>
    </source>
</evidence>
<keyword evidence="2" id="KW-0378">Hydrolase</keyword>
<dbReference type="EMBL" id="MU858209">
    <property type="protein sequence ID" value="KAK4209320.1"/>
    <property type="molecule type" value="Genomic_DNA"/>
</dbReference>
<dbReference type="PANTHER" id="PTHR17630:SF44">
    <property type="entry name" value="PROTEIN AIM2"/>
    <property type="match status" value="1"/>
</dbReference>
<evidence type="ECO:0000313" key="2">
    <source>
        <dbReference type="EMBL" id="KAK4209320.1"/>
    </source>
</evidence>
<proteinExistence type="predicted"/>
<dbReference type="GO" id="GO:0016787">
    <property type="term" value="F:hydrolase activity"/>
    <property type="evidence" value="ECO:0007669"/>
    <property type="project" value="UniProtKB-KW"/>
</dbReference>
<comment type="caution">
    <text evidence="2">The sequence shown here is derived from an EMBL/GenBank/DDBJ whole genome shotgun (WGS) entry which is preliminary data.</text>
</comment>
<gene>
    <name evidence="2" type="ORF">QBC37DRAFT_430552</name>
</gene>
<keyword evidence="3" id="KW-1185">Reference proteome</keyword>
<reference evidence="2" key="1">
    <citation type="journal article" date="2023" name="Mol. Phylogenet. Evol.">
        <title>Genome-scale phylogeny and comparative genomics of the fungal order Sordariales.</title>
        <authorList>
            <person name="Hensen N."/>
            <person name="Bonometti L."/>
            <person name="Westerberg I."/>
            <person name="Brannstrom I.O."/>
            <person name="Guillou S."/>
            <person name="Cros-Aarteil S."/>
            <person name="Calhoun S."/>
            <person name="Haridas S."/>
            <person name="Kuo A."/>
            <person name="Mondo S."/>
            <person name="Pangilinan J."/>
            <person name="Riley R."/>
            <person name="LaButti K."/>
            <person name="Andreopoulos B."/>
            <person name="Lipzen A."/>
            <person name="Chen C."/>
            <person name="Yan M."/>
            <person name="Daum C."/>
            <person name="Ng V."/>
            <person name="Clum A."/>
            <person name="Steindorff A."/>
            <person name="Ohm R.A."/>
            <person name="Martin F."/>
            <person name="Silar P."/>
            <person name="Natvig D.O."/>
            <person name="Lalanne C."/>
            <person name="Gautier V."/>
            <person name="Ament-Velasquez S.L."/>
            <person name="Kruys A."/>
            <person name="Hutchinson M.I."/>
            <person name="Powell A.J."/>
            <person name="Barry K."/>
            <person name="Miller A.N."/>
            <person name="Grigoriev I.V."/>
            <person name="Debuchy R."/>
            <person name="Gladieux P."/>
            <person name="Hiltunen Thoren M."/>
            <person name="Johannesson H."/>
        </authorList>
    </citation>
    <scope>NUCLEOTIDE SEQUENCE</scope>
    <source>
        <strain evidence="2">PSN293</strain>
    </source>
</reference>
<dbReference type="InterPro" id="IPR029058">
    <property type="entry name" value="AB_hydrolase_fold"/>
</dbReference>
<accession>A0AAN7B5Y1</accession>
<dbReference type="Pfam" id="PF01738">
    <property type="entry name" value="DLH"/>
    <property type="match status" value="1"/>
</dbReference>
<organism evidence="2 3">
    <name type="scientific">Rhypophila decipiens</name>
    <dbReference type="NCBI Taxonomy" id="261697"/>
    <lineage>
        <taxon>Eukaryota</taxon>
        <taxon>Fungi</taxon>
        <taxon>Dikarya</taxon>
        <taxon>Ascomycota</taxon>
        <taxon>Pezizomycotina</taxon>
        <taxon>Sordariomycetes</taxon>
        <taxon>Sordariomycetidae</taxon>
        <taxon>Sordariales</taxon>
        <taxon>Naviculisporaceae</taxon>
        <taxon>Rhypophila</taxon>
    </lineage>
</organism>
<feature type="domain" description="Dienelactone hydrolase" evidence="1">
    <location>
        <begin position="35"/>
        <end position="251"/>
    </location>
</feature>
<dbReference type="Gene3D" id="3.40.50.1820">
    <property type="entry name" value="alpha/beta hydrolase"/>
    <property type="match status" value="1"/>
</dbReference>
<dbReference type="AlphaFoldDB" id="A0AAN7B5Y1"/>
<dbReference type="Proteomes" id="UP001301769">
    <property type="component" value="Unassembled WGS sequence"/>
</dbReference>
<sequence>MSSQEYLAQPPGPCCATGHIHTGVPRGRIEPVIDIPTYIATPEHPNANIVLYLPDVWGISNNASLLADAFADAGYQTLIMDYFLGDDMSVYRKTKDQPLPASFDQAAWRTRHAAFANENVSKWTSAVASQFGTPKTRYAVVGYCFGAPYACNLLATDMVSAGAFAHPTLLKEEHFTSPKQPLLLSCAENDHAFPTEARNKALDILQRAGKRYHLQVFQGVAHGFATRADLDDPYQIWCKEQSIRAIIEWFNLWLKS</sequence>
<protein>
    <submittedName>
        <fullName evidence="2">Dienelactone hydrolase</fullName>
    </submittedName>
</protein>
<dbReference type="SUPFAM" id="SSF53474">
    <property type="entry name" value="alpha/beta-Hydrolases"/>
    <property type="match status" value="1"/>
</dbReference>
<name>A0AAN7B5Y1_9PEZI</name>
<dbReference type="InterPro" id="IPR002925">
    <property type="entry name" value="Dienelactn_hydro"/>
</dbReference>
<evidence type="ECO:0000313" key="3">
    <source>
        <dbReference type="Proteomes" id="UP001301769"/>
    </source>
</evidence>
<dbReference type="PANTHER" id="PTHR17630">
    <property type="entry name" value="DIENELACTONE HYDROLASE"/>
    <property type="match status" value="1"/>
</dbReference>
<reference evidence="2" key="2">
    <citation type="submission" date="2023-05" db="EMBL/GenBank/DDBJ databases">
        <authorList>
            <consortium name="Lawrence Berkeley National Laboratory"/>
            <person name="Steindorff A."/>
            <person name="Hensen N."/>
            <person name="Bonometti L."/>
            <person name="Westerberg I."/>
            <person name="Brannstrom I.O."/>
            <person name="Guillou S."/>
            <person name="Cros-Aarteil S."/>
            <person name="Calhoun S."/>
            <person name="Haridas S."/>
            <person name="Kuo A."/>
            <person name="Mondo S."/>
            <person name="Pangilinan J."/>
            <person name="Riley R."/>
            <person name="Labutti K."/>
            <person name="Andreopoulos B."/>
            <person name="Lipzen A."/>
            <person name="Chen C."/>
            <person name="Yanf M."/>
            <person name="Daum C."/>
            <person name="Ng V."/>
            <person name="Clum A."/>
            <person name="Ohm R."/>
            <person name="Martin F."/>
            <person name="Silar P."/>
            <person name="Natvig D."/>
            <person name="Lalanne C."/>
            <person name="Gautier V."/>
            <person name="Ament-Velasquez S.L."/>
            <person name="Kruys A."/>
            <person name="Hutchinson M.I."/>
            <person name="Powell A.J."/>
            <person name="Barry K."/>
            <person name="Miller A.N."/>
            <person name="Grigoriev I.V."/>
            <person name="Debuchy R."/>
            <person name="Gladieux P."/>
            <person name="Thoren M.H."/>
            <person name="Johannesson H."/>
        </authorList>
    </citation>
    <scope>NUCLEOTIDE SEQUENCE</scope>
    <source>
        <strain evidence="2">PSN293</strain>
    </source>
</reference>